<dbReference type="EMBL" id="CAKMRJ010004445">
    <property type="protein sequence ID" value="CAH1438894.1"/>
    <property type="molecule type" value="Genomic_DNA"/>
</dbReference>
<evidence type="ECO:0000313" key="2">
    <source>
        <dbReference type="EMBL" id="CAH1438894.1"/>
    </source>
</evidence>
<gene>
    <name evidence="2" type="ORF">LVIROSA_LOCUS25125</name>
</gene>
<dbReference type="SUPFAM" id="SSF53098">
    <property type="entry name" value="Ribonuclease H-like"/>
    <property type="match status" value="1"/>
</dbReference>
<dbReference type="PANTHER" id="PTHR46481:SF6">
    <property type="entry name" value="ZINC FINGER BED DOMAIN-CONTAINING PROTEIN RICESLEEPER 2-LIKE"/>
    <property type="match status" value="1"/>
</dbReference>
<evidence type="ECO:0000256" key="1">
    <source>
        <dbReference type="SAM" id="MobiDB-lite"/>
    </source>
</evidence>
<feature type="compositionally biased region" description="Polar residues" evidence="1">
    <location>
        <begin position="32"/>
        <end position="45"/>
    </location>
</feature>
<dbReference type="PANTHER" id="PTHR46481">
    <property type="entry name" value="ZINC FINGER BED DOMAIN-CONTAINING PROTEIN 4"/>
    <property type="match status" value="1"/>
</dbReference>
<feature type="region of interest" description="Disordered" evidence="1">
    <location>
        <begin position="1"/>
        <end position="54"/>
    </location>
</feature>
<dbReference type="InterPro" id="IPR012337">
    <property type="entry name" value="RNaseH-like_sf"/>
</dbReference>
<organism evidence="2 3">
    <name type="scientific">Lactuca virosa</name>
    <dbReference type="NCBI Taxonomy" id="75947"/>
    <lineage>
        <taxon>Eukaryota</taxon>
        <taxon>Viridiplantae</taxon>
        <taxon>Streptophyta</taxon>
        <taxon>Embryophyta</taxon>
        <taxon>Tracheophyta</taxon>
        <taxon>Spermatophyta</taxon>
        <taxon>Magnoliopsida</taxon>
        <taxon>eudicotyledons</taxon>
        <taxon>Gunneridae</taxon>
        <taxon>Pentapetalae</taxon>
        <taxon>asterids</taxon>
        <taxon>campanulids</taxon>
        <taxon>Asterales</taxon>
        <taxon>Asteraceae</taxon>
        <taxon>Cichorioideae</taxon>
        <taxon>Cichorieae</taxon>
        <taxon>Lactucinae</taxon>
        <taxon>Lactuca</taxon>
    </lineage>
</organism>
<accession>A0AAU9NMG3</accession>
<sequence>MDEPINLSGDEIDVSDDEIGDEMEEEVGSAPPISNQNMHKPNLSGNPPVKRKRKLTSRVWKSIEILKESDSKGNMLCKCKKCGTTYIAESSHGTGNLLRHKRACDLKHKSYKDVGQLLIQSNLKGSLGTRSPTFKADEFRELVVVAIARHNLPFQFVEYEGIRKCFAYLYPEVKTFCRNTIKKEIFNMYSIEKSKLYDLLQLVPGRIALTSDCWTSVTTDGYISLTAHNFDQNWCLQKRILAFTSMPPPHNGASLAERVCGLLKQWGIDKKIVSITLDNASANDSMANALKFDLNLMSDGDYFHVRCCAHILNLIVQDGLKELDGAIAKMRDTVKYCKGSQARKKSFLRSVQYVGLESTRGLRQDVPTRWNSTYHMLDSALYHKKAILHLAKTDANYVHCLSFEEWSRIEKICNFLQVFHEKKLFSLFDEYTDVSATTKTHESSSHSGVANDKSDTYMTDFDDFFSCEFTTGGKSELQSYLEEPKLPRTGSMHPDIEALCKQTLTMKIGDVNEDESDVPSTPSIQTQQSGLG</sequence>
<comment type="caution">
    <text evidence="2">The sequence shown here is derived from an EMBL/GenBank/DDBJ whole genome shotgun (WGS) entry which is preliminary data.</text>
</comment>
<evidence type="ECO:0008006" key="4">
    <source>
        <dbReference type="Google" id="ProtNLM"/>
    </source>
</evidence>
<feature type="compositionally biased region" description="Polar residues" evidence="1">
    <location>
        <begin position="518"/>
        <end position="532"/>
    </location>
</feature>
<keyword evidence="3" id="KW-1185">Reference proteome</keyword>
<dbReference type="SMART" id="SM00614">
    <property type="entry name" value="ZnF_BED"/>
    <property type="match status" value="1"/>
</dbReference>
<feature type="compositionally biased region" description="Acidic residues" evidence="1">
    <location>
        <begin position="10"/>
        <end position="27"/>
    </location>
</feature>
<proteinExistence type="predicted"/>
<evidence type="ECO:0000313" key="3">
    <source>
        <dbReference type="Proteomes" id="UP001157418"/>
    </source>
</evidence>
<reference evidence="2 3" key="1">
    <citation type="submission" date="2022-01" db="EMBL/GenBank/DDBJ databases">
        <authorList>
            <person name="Xiong W."/>
            <person name="Schranz E."/>
        </authorList>
    </citation>
    <scope>NUCLEOTIDE SEQUENCE [LARGE SCALE GENOMIC DNA]</scope>
</reference>
<dbReference type="InterPro" id="IPR052035">
    <property type="entry name" value="ZnF_BED_domain_contain"/>
</dbReference>
<dbReference type="AlphaFoldDB" id="A0AAU9NMG3"/>
<protein>
    <recommendedName>
        <fullName evidence="4">BED-type domain-containing protein</fullName>
    </recommendedName>
</protein>
<dbReference type="Proteomes" id="UP001157418">
    <property type="component" value="Unassembled WGS sequence"/>
</dbReference>
<name>A0AAU9NMG3_9ASTR</name>
<feature type="region of interest" description="Disordered" evidence="1">
    <location>
        <begin position="512"/>
        <end position="532"/>
    </location>
</feature>